<dbReference type="PANTHER" id="PTHR43191:SF2">
    <property type="entry name" value="RRNA METHYLTRANSFERASE 3, MITOCHONDRIAL"/>
    <property type="match status" value="1"/>
</dbReference>
<dbReference type="InterPro" id="IPR029064">
    <property type="entry name" value="Ribosomal_eL30-like_sf"/>
</dbReference>
<name>A0A2H0RN84_9BACT</name>
<dbReference type="PANTHER" id="PTHR43191">
    <property type="entry name" value="RRNA METHYLTRANSFERASE 3"/>
    <property type="match status" value="1"/>
</dbReference>
<comment type="caution">
    <text evidence="4">The sequence shown here is derived from an EMBL/GenBank/DDBJ whole genome shotgun (WGS) entry which is preliminary data.</text>
</comment>
<evidence type="ECO:0000259" key="3">
    <source>
        <dbReference type="Pfam" id="PF00588"/>
    </source>
</evidence>
<dbReference type="GO" id="GO:0032259">
    <property type="term" value="P:methylation"/>
    <property type="evidence" value="ECO:0007669"/>
    <property type="project" value="UniProtKB-KW"/>
</dbReference>
<dbReference type="AlphaFoldDB" id="A0A2H0RN84"/>
<keyword evidence="1" id="KW-0489">Methyltransferase</keyword>
<protein>
    <recommendedName>
        <fullName evidence="3">tRNA/rRNA methyltransferase SpoU type domain-containing protein</fullName>
    </recommendedName>
</protein>
<sequence>MWLGPPTMLSNAQEKIVRSLQTKKGRAKHGLCLVEGEKVIALAGDAVVTRFTRGDVLEFDGLVTTDTPQDHAAMARIPEWSLEDVKNASTILVLDGVQDPGNVGAILRLCLGFDGAVLLIDSVDVTNPKVVRSSVGALFQVPWVVVSRPEALTVIEQLGRPVYRLEKGGTSLNGLNEQKEIVLVVGSEGNGLQLPVEGTSVSISHKEALESLNVGHAVAIALHTRFTNN</sequence>
<evidence type="ECO:0000313" key="4">
    <source>
        <dbReference type="EMBL" id="PIR48009.1"/>
    </source>
</evidence>
<dbReference type="Gene3D" id="3.30.1330.30">
    <property type="match status" value="1"/>
</dbReference>
<dbReference type="SUPFAM" id="SSF75217">
    <property type="entry name" value="alpha/beta knot"/>
    <property type="match status" value="1"/>
</dbReference>
<proteinExistence type="predicted"/>
<dbReference type="InterPro" id="IPR001537">
    <property type="entry name" value="SpoU_MeTrfase"/>
</dbReference>
<dbReference type="Gene3D" id="3.40.1280.10">
    <property type="match status" value="1"/>
</dbReference>
<dbReference type="InterPro" id="IPR029026">
    <property type="entry name" value="tRNA_m1G_MTases_N"/>
</dbReference>
<dbReference type="InterPro" id="IPR051259">
    <property type="entry name" value="rRNA_Methyltransferase"/>
</dbReference>
<dbReference type="Proteomes" id="UP000230084">
    <property type="component" value="Unassembled WGS sequence"/>
</dbReference>
<evidence type="ECO:0000313" key="5">
    <source>
        <dbReference type="Proteomes" id="UP000230084"/>
    </source>
</evidence>
<dbReference type="InterPro" id="IPR029028">
    <property type="entry name" value="Alpha/beta_knot_MTases"/>
</dbReference>
<reference evidence="4 5" key="1">
    <citation type="submission" date="2017-09" db="EMBL/GenBank/DDBJ databases">
        <title>Depth-based differentiation of microbial function through sediment-hosted aquifers and enrichment of novel symbionts in the deep terrestrial subsurface.</title>
        <authorList>
            <person name="Probst A.J."/>
            <person name="Ladd B."/>
            <person name="Jarett J.K."/>
            <person name="Geller-Mcgrath D.E."/>
            <person name="Sieber C.M."/>
            <person name="Emerson J.B."/>
            <person name="Anantharaman K."/>
            <person name="Thomas B.C."/>
            <person name="Malmstrom R."/>
            <person name="Stieglmeier M."/>
            <person name="Klingl A."/>
            <person name="Woyke T."/>
            <person name="Ryan C.M."/>
            <person name="Banfield J.F."/>
        </authorList>
    </citation>
    <scope>NUCLEOTIDE SEQUENCE [LARGE SCALE GENOMIC DNA]</scope>
    <source>
        <strain evidence="4">CG10_big_fil_rev_8_21_14_0_10_50_16</strain>
    </source>
</reference>
<keyword evidence="2" id="KW-0808">Transferase</keyword>
<feature type="domain" description="tRNA/rRNA methyltransferase SpoU type" evidence="3">
    <location>
        <begin position="90"/>
        <end position="223"/>
    </location>
</feature>
<evidence type="ECO:0000256" key="2">
    <source>
        <dbReference type="ARBA" id="ARBA00022679"/>
    </source>
</evidence>
<dbReference type="EMBL" id="PCYM01000001">
    <property type="protein sequence ID" value="PIR48009.1"/>
    <property type="molecule type" value="Genomic_DNA"/>
</dbReference>
<organism evidence="4 5">
    <name type="scientific">Candidatus Uhrbacteria bacterium CG10_big_fil_rev_8_21_14_0_10_50_16</name>
    <dbReference type="NCBI Taxonomy" id="1975039"/>
    <lineage>
        <taxon>Bacteria</taxon>
        <taxon>Candidatus Uhriibacteriota</taxon>
    </lineage>
</organism>
<dbReference type="Pfam" id="PF00588">
    <property type="entry name" value="SpoU_methylase"/>
    <property type="match status" value="1"/>
</dbReference>
<dbReference type="GO" id="GO:0006396">
    <property type="term" value="P:RNA processing"/>
    <property type="evidence" value="ECO:0007669"/>
    <property type="project" value="InterPro"/>
</dbReference>
<evidence type="ECO:0000256" key="1">
    <source>
        <dbReference type="ARBA" id="ARBA00022603"/>
    </source>
</evidence>
<dbReference type="CDD" id="cd18095">
    <property type="entry name" value="SpoU-like_rRNA-MTase"/>
    <property type="match status" value="1"/>
</dbReference>
<accession>A0A2H0RN84</accession>
<gene>
    <name evidence="4" type="ORF">COV06_01255</name>
</gene>
<dbReference type="GO" id="GO:0003723">
    <property type="term" value="F:RNA binding"/>
    <property type="evidence" value="ECO:0007669"/>
    <property type="project" value="InterPro"/>
</dbReference>
<dbReference type="GO" id="GO:0008173">
    <property type="term" value="F:RNA methyltransferase activity"/>
    <property type="evidence" value="ECO:0007669"/>
    <property type="project" value="InterPro"/>
</dbReference>